<dbReference type="PROSITE" id="PS00622">
    <property type="entry name" value="HTH_LUXR_1"/>
    <property type="match status" value="1"/>
</dbReference>
<dbReference type="PANTHER" id="PTHR43214">
    <property type="entry name" value="TWO-COMPONENT RESPONSE REGULATOR"/>
    <property type="match status" value="1"/>
</dbReference>
<reference evidence="3 4" key="2">
    <citation type="submission" date="2018-05" db="EMBL/GenBank/DDBJ databases">
        <authorList>
            <person name="Lanie J.A."/>
            <person name="Ng W.-L."/>
            <person name="Kazmierczak K.M."/>
            <person name="Andrzejewski T.M."/>
            <person name="Davidsen T.M."/>
            <person name="Wayne K.J."/>
            <person name="Tettelin H."/>
            <person name="Glass J.I."/>
            <person name="Rusch D."/>
            <person name="Podicherti R."/>
            <person name="Tsui H.-C.T."/>
            <person name="Winkler M.E."/>
        </authorList>
    </citation>
    <scope>NUCLEOTIDE SEQUENCE [LARGE SCALE GENOMIC DNA]</scope>
    <source>
        <strain evidence="3 4">YBY</strain>
    </source>
</reference>
<dbReference type="PANTHER" id="PTHR43214:SF43">
    <property type="entry name" value="TWO-COMPONENT RESPONSE REGULATOR"/>
    <property type="match status" value="1"/>
</dbReference>
<dbReference type="PRINTS" id="PR00038">
    <property type="entry name" value="HTHLUXR"/>
</dbReference>
<dbReference type="InterPro" id="IPR039420">
    <property type="entry name" value="WalR-like"/>
</dbReference>
<dbReference type="SMART" id="SM00421">
    <property type="entry name" value="HTH_LUXR"/>
    <property type="match status" value="1"/>
</dbReference>
<protein>
    <submittedName>
        <fullName evidence="3">DNA-binding response regulator</fullName>
    </submittedName>
</protein>
<dbReference type="Pfam" id="PF00196">
    <property type="entry name" value="GerE"/>
    <property type="match status" value="1"/>
</dbReference>
<accession>A0A2U2BEW9</accession>
<sequence length="204" mass="22775">MRQVNSVLFLTADEALWQHWRHLDSVTWLPARGQGMDDLLRWKQQQRDLVVVDSALALWNHPQWSKAVQGMKIIVASPRPLDTEGQAVLALGARGYIHAYSSSPLLVQALDHVASGQVWVGESLLSRLLSDVTRRLEPKAGWESTLTSREVEVAQRASLGHSNQLIANDLGITERTVRAHLQAVFEKLDVTDRLMLALKVHGIA</sequence>
<evidence type="ECO:0000256" key="1">
    <source>
        <dbReference type="ARBA" id="ARBA00023125"/>
    </source>
</evidence>
<evidence type="ECO:0000313" key="4">
    <source>
        <dbReference type="Proteomes" id="UP000245216"/>
    </source>
</evidence>
<dbReference type="PROSITE" id="PS50043">
    <property type="entry name" value="HTH_LUXR_2"/>
    <property type="match status" value="1"/>
</dbReference>
<dbReference type="SUPFAM" id="SSF46894">
    <property type="entry name" value="C-terminal effector domain of the bipartite response regulators"/>
    <property type="match status" value="1"/>
</dbReference>
<proteinExistence type="predicted"/>
<dbReference type="EMBL" id="QEXO01000005">
    <property type="protein sequence ID" value="PWE12552.1"/>
    <property type="molecule type" value="Genomic_DNA"/>
</dbReference>
<gene>
    <name evidence="3" type="ORF">DF183_17370</name>
</gene>
<dbReference type="CDD" id="cd06170">
    <property type="entry name" value="LuxR_C_like"/>
    <property type="match status" value="1"/>
</dbReference>
<evidence type="ECO:0000259" key="2">
    <source>
        <dbReference type="PROSITE" id="PS50043"/>
    </source>
</evidence>
<dbReference type="RefSeq" id="WP_063692242.1">
    <property type="nucleotide sequence ID" value="NZ_CAXOJJ010000039.1"/>
</dbReference>
<organism evidence="3 4">
    <name type="scientific">Alcaligenes faecalis</name>
    <dbReference type="NCBI Taxonomy" id="511"/>
    <lineage>
        <taxon>Bacteria</taxon>
        <taxon>Pseudomonadati</taxon>
        <taxon>Pseudomonadota</taxon>
        <taxon>Betaproteobacteria</taxon>
        <taxon>Burkholderiales</taxon>
        <taxon>Alcaligenaceae</taxon>
        <taxon>Alcaligenes</taxon>
    </lineage>
</organism>
<dbReference type="Gene3D" id="3.40.50.2300">
    <property type="match status" value="1"/>
</dbReference>
<keyword evidence="1 3" id="KW-0238">DNA-binding</keyword>
<dbReference type="GO" id="GO:0006355">
    <property type="term" value="P:regulation of DNA-templated transcription"/>
    <property type="evidence" value="ECO:0007669"/>
    <property type="project" value="InterPro"/>
</dbReference>
<dbReference type="STRING" id="511.UZ73_11150"/>
<dbReference type="InterPro" id="IPR016032">
    <property type="entry name" value="Sig_transdc_resp-reg_C-effctor"/>
</dbReference>
<dbReference type="AlphaFoldDB" id="A0A2U2BEW9"/>
<evidence type="ECO:0000313" key="3">
    <source>
        <dbReference type="EMBL" id="PWE12552.1"/>
    </source>
</evidence>
<reference evidence="3 4" key="1">
    <citation type="submission" date="2018-05" db="EMBL/GenBank/DDBJ databases">
        <title>Genome Sequence of an Efficient Indole-Degrading Bacterium, Alcaligenes sp.YBY.</title>
        <authorList>
            <person name="Yang B."/>
        </authorList>
    </citation>
    <scope>NUCLEOTIDE SEQUENCE [LARGE SCALE GENOMIC DNA]</scope>
    <source>
        <strain evidence="3 4">YBY</strain>
    </source>
</reference>
<name>A0A2U2BEW9_ALCFA</name>
<dbReference type="GO" id="GO:0003677">
    <property type="term" value="F:DNA binding"/>
    <property type="evidence" value="ECO:0007669"/>
    <property type="project" value="UniProtKB-KW"/>
</dbReference>
<dbReference type="InterPro" id="IPR000792">
    <property type="entry name" value="Tscrpt_reg_LuxR_C"/>
</dbReference>
<comment type="caution">
    <text evidence="3">The sequence shown here is derived from an EMBL/GenBank/DDBJ whole genome shotgun (WGS) entry which is preliminary data.</text>
</comment>
<feature type="domain" description="HTH luxR-type" evidence="2">
    <location>
        <begin position="139"/>
        <end position="204"/>
    </location>
</feature>
<dbReference type="Proteomes" id="UP000245216">
    <property type="component" value="Unassembled WGS sequence"/>
</dbReference>